<evidence type="ECO:0000313" key="3">
    <source>
        <dbReference type="EMBL" id="NEE11355.1"/>
    </source>
</evidence>
<dbReference type="EMBL" id="JAAGMN010003482">
    <property type="protein sequence ID" value="NEE11355.1"/>
    <property type="molecule type" value="Genomic_DNA"/>
</dbReference>
<feature type="non-terminal residue" evidence="3">
    <location>
        <position position="1"/>
    </location>
</feature>
<evidence type="ECO:0000259" key="2">
    <source>
        <dbReference type="Pfam" id="PF00501"/>
    </source>
</evidence>
<dbReference type="SUPFAM" id="SSF56801">
    <property type="entry name" value="Acetyl-CoA synthetase-like"/>
    <property type="match status" value="1"/>
</dbReference>
<accession>A0A6G3X0Q9</accession>
<dbReference type="PROSITE" id="PS00455">
    <property type="entry name" value="AMP_BINDING"/>
    <property type="match status" value="1"/>
</dbReference>
<dbReference type="AlphaFoldDB" id="A0A6G3X0Q9"/>
<dbReference type="PANTHER" id="PTHR45527">
    <property type="entry name" value="NONRIBOSOMAL PEPTIDE SYNTHETASE"/>
    <property type="match status" value="1"/>
</dbReference>
<protein>
    <submittedName>
        <fullName evidence="3">AMP-binding protein</fullName>
    </submittedName>
</protein>
<dbReference type="PANTHER" id="PTHR45527:SF10">
    <property type="entry name" value="PYOCHELIN SYNTHASE PCHF"/>
    <property type="match status" value="1"/>
</dbReference>
<proteinExistence type="predicted"/>
<dbReference type="InterPro" id="IPR020845">
    <property type="entry name" value="AMP-binding_CS"/>
</dbReference>
<dbReference type="Pfam" id="PF00501">
    <property type="entry name" value="AMP-binding"/>
    <property type="match status" value="1"/>
</dbReference>
<dbReference type="Gene3D" id="3.40.50.12780">
    <property type="entry name" value="N-terminal domain of ligase-like"/>
    <property type="match status" value="1"/>
</dbReference>
<dbReference type="InterPro" id="IPR042099">
    <property type="entry name" value="ANL_N_sf"/>
</dbReference>
<comment type="caution">
    <text evidence="3">The sequence shown here is derived from an EMBL/GenBank/DDBJ whole genome shotgun (WGS) entry which is preliminary data.</text>
</comment>
<feature type="non-terminal residue" evidence="3">
    <location>
        <position position="111"/>
    </location>
</feature>
<dbReference type="GO" id="GO:0043041">
    <property type="term" value="P:amino acid activation for nonribosomal peptide biosynthetic process"/>
    <property type="evidence" value="ECO:0007669"/>
    <property type="project" value="TreeGrafter"/>
</dbReference>
<dbReference type="GO" id="GO:0044550">
    <property type="term" value="P:secondary metabolite biosynthetic process"/>
    <property type="evidence" value="ECO:0007669"/>
    <property type="project" value="TreeGrafter"/>
</dbReference>
<keyword evidence="1" id="KW-0436">Ligase</keyword>
<gene>
    <name evidence="3" type="ORF">G3M58_33475</name>
</gene>
<dbReference type="GO" id="GO:0005737">
    <property type="term" value="C:cytoplasm"/>
    <property type="evidence" value="ECO:0007669"/>
    <property type="project" value="TreeGrafter"/>
</dbReference>
<dbReference type="GO" id="GO:0000036">
    <property type="term" value="F:acyl carrier activity"/>
    <property type="evidence" value="ECO:0007669"/>
    <property type="project" value="TreeGrafter"/>
</dbReference>
<dbReference type="InterPro" id="IPR000873">
    <property type="entry name" value="AMP-dep_synth/lig_dom"/>
</dbReference>
<organism evidence="3">
    <name type="scientific">Streptomyces sp. SID7499</name>
    <dbReference type="NCBI Taxonomy" id="2706086"/>
    <lineage>
        <taxon>Bacteria</taxon>
        <taxon>Bacillati</taxon>
        <taxon>Actinomycetota</taxon>
        <taxon>Actinomycetes</taxon>
        <taxon>Kitasatosporales</taxon>
        <taxon>Streptomycetaceae</taxon>
        <taxon>Streptomyces</taxon>
    </lineage>
</organism>
<evidence type="ECO:0000256" key="1">
    <source>
        <dbReference type="ARBA" id="ARBA00022598"/>
    </source>
</evidence>
<dbReference type="GO" id="GO:0016874">
    <property type="term" value="F:ligase activity"/>
    <property type="evidence" value="ECO:0007669"/>
    <property type="project" value="UniProtKB-KW"/>
</dbReference>
<feature type="domain" description="AMP-dependent synthetase/ligase" evidence="2">
    <location>
        <begin position="1"/>
        <end position="109"/>
    </location>
</feature>
<reference evidence="3" key="1">
    <citation type="submission" date="2020-01" db="EMBL/GenBank/DDBJ databases">
        <title>Insect and environment-associated Actinomycetes.</title>
        <authorList>
            <person name="Currrie C."/>
            <person name="Chevrette M."/>
            <person name="Carlson C."/>
            <person name="Stubbendieck R."/>
            <person name="Wendt-Pienkowski E."/>
        </authorList>
    </citation>
    <scope>NUCLEOTIDE SEQUENCE</scope>
    <source>
        <strain evidence="3">SID7499</strain>
    </source>
</reference>
<dbReference type="GO" id="GO:0031177">
    <property type="term" value="F:phosphopantetheine binding"/>
    <property type="evidence" value="ECO:0007669"/>
    <property type="project" value="TreeGrafter"/>
</dbReference>
<name>A0A6G3X0Q9_9ACTN</name>
<sequence length="111" mass="11002">PGDAVSIQLPKGPDQVVAALGVLAAGASYVPIGVEQPDVRRDSIERTGDVVLALRGSGGSPEAGGVPVLDLGTALDGSEPLEEPVAVDPESVAYVIFTSGSTGLPKGVEVA</sequence>